<gene>
    <name evidence="2" type="ORF">C1SCF055_LOCUS13597</name>
</gene>
<proteinExistence type="predicted"/>
<feature type="region of interest" description="Disordered" evidence="1">
    <location>
        <begin position="184"/>
        <end position="215"/>
    </location>
</feature>
<dbReference type="OrthoDB" id="409590at2759"/>
<dbReference type="EMBL" id="CAMXCT020001060">
    <property type="protein sequence ID" value="CAL1139604.1"/>
    <property type="molecule type" value="Genomic_DNA"/>
</dbReference>
<organism evidence="2">
    <name type="scientific">Cladocopium goreaui</name>
    <dbReference type="NCBI Taxonomy" id="2562237"/>
    <lineage>
        <taxon>Eukaryota</taxon>
        <taxon>Sar</taxon>
        <taxon>Alveolata</taxon>
        <taxon>Dinophyceae</taxon>
        <taxon>Suessiales</taxon>
        <taxon>Symbiodiniaceae</taxon>
        <taxon>Cladocopium</taxon>
    </lineage>
</organism>
<reference evidence="3 4" key="2">
    <citation type="submission" date="2024-05" db="EMBL/GenBank/DDBJ databases">
        <authorList>
            <person name="Chen Y."/>
            <person name="Shah S."/>
            <person name="Dougan E. K."/>
            <person name="Thang M."/>
            <person name="Chan C."/>
        </authorList>
    </citation>
    <scope>NUCLEOTIDE SEQUENCE [LARGE SCALE GENOMIC DNA]</scope>
</reference>
<feature type="compositionally biased region" description="Basic and acidic residues" evidence="1">
    <location>
        <begin position="187"/>
        <end position="196"/>
    </location>
</feature>
<sequence>MVGSQHHSVVQVTLGGLCRTSAGDDVVSETNAQELVDADGKLRVAIVRLPRGQGTCSHLVSTKWSPLSPASRALSKAENPNGPSPGQRAAMTNPSGLAPQAICVNTVAPLFPRGKDHQSTAGEWHDHRGGSRVVRDIQVYPRHIRETETHQHLHRTAAVKHYLRQMADRSEMLSTYEHDFGFMTRPKQRDFAEPKRTRQTSSAPPSRAGSVRSARSATRTFSGDYYADSQFVTTSSKLQGFQESGSPLRLTVTGWGDCRWSPATHPHMVMGMTQKGISIKQTTNLMKLRCHGAAHEQLECHQGWPANSDVSVSAVGQTD</sequence>
<accession>A0A9P1C6Y2</accession>
<feature type="compositionally biased region" description="Low complexity" evidence="1">
    <location>
        <begin position="201"/>
        <end position="215"/>
    </location>
</feature>
<dbReference type="AlphaFoldDB" id="A0A9P1C6Y2"/>
<evidence type="ECO:0000313" key="2">
    <source>
        <dbReference type="EMBL" id="CAI3986229.1"/>
    </source>
</evidence>
<reference evidence="2" key="1">
    <citation type="submission" date="2022-10" db="EMBL/GenBank/DDBJ databases">
        <authorList>
            <person name="Chen Y."/>
            <person name="Dougan E. K."/>
            <person name="Chan C."/>
            <person name="Rhodes N."/>
            <person name="Thang M."/>
        </authorList>
    </citation>
    <scope>NUCLEOTIDE SEQUENCE</scope>
</reference>
<evidence type="ECO:0000313" key="4">
    <source>
        <dbReference type="Proteomes" id="UP001152797"/>
    </source>
</evidence>
<evidence type="ECO:0000313" key="3">
    <source>
        <dbReference type="EMBL" id="CAL4773541.1"/>
    </source>
</evidence>
<feature type="region of interest" description="Disordered" evidence="1">
    <location>
        <begin position="70"/>
        <end position="94"/>
    </location>
</feature>
<dbReference type="Proteomes" id="UP001152797">
    <property type="component" value="Unassembled WGS sequence"/>
</dbReference>
<evidence type="ECO:0000256" key="1">
    <source>
        <dbReference type="SAM" id="MobiDB-lite"/>
    </source>
</evidence>
<dbReference type="EMBL" id="CAMXCT010001060">
    <property type="protein sequence ID" value="CAI3986229.1"/>
    <property type="molecule type" value="Genomic_DNA"/>
</dbReference>
<name>A0A9P1C6Y2_9DINO</name>
<keyword evidence="4" id="KW-1185">Reference proteome</keyword>
<comment type="caution">
    <text evidence="2">The sequence shown here is derived from an EMBL/GenBank/DDBJ whole genome shotgun (WGS) entry which is preliminary data.</text>
</comment>
<protein>
    <submittedName>
        <fullName evidence="2">Uncharacterized protein</fullName>
    </submittedName>
</protein>
<dbReference type="EMBL" id="CAMXCT030001060">
    <property type="protein sequence ID" value="CAL4773541.1"/>
    <property type="molecule type" value="Genomic_DNA"/>
</dbReference>